<keyword evidence="1" id="KW-0472">Membrane</keyword>
<keyword evidence="1" id="KW-1133">Transmembrane helix</keyword>
<organism evidence="2 3">
    <name type="scientific">Shewanella khirikhana</name>
    <dbReference type="NCBI Taxonomy" id="1965282"/>
    <lineage>
        <taxon>Bacteria</taxon>
        <taxon>Pseudomonadati</taxon>
        <taxon>Pseudomonadota</taxon>
        <taxon>Gammaproteobacteria</taxon>
        <taxon>Alteromonadales</taxon>
        <taxon>Shewanellaceae</taxon>
        <taxon>Shewanella</taxon>
    </lineage>
</organism>
<name>A0ABM7D1W1_9GAMM</name>
<reference evidence="3" key="1">
    <citation type="submission" date="2017-03" db="EMBL/GenBank/DDBJ databases">
        <title>Full genome sequence of a non-lethal Shewanella isolate that potentiates virulence of Vibio parahaemolyticus causing acute hepatopancreatic necrosis disease (AHPND) in shrimp.</title>
        <authorList>
            <person name="Prachumwat A."/>
            <person name="Sritunyalucksana K."/>
        </authorList>
    </citation>
    <scope>NUCLEOTIDE SEQUENCE [LARGE SCALE GENOMIC DNA]</scope>
    <source>
        <strain evidence="3">TH2012</strain>
    </source>
</reference>
<feature type="transmembrane region" description="Helical" evidence="1">
    <location>
        <begin position="89"/>
        <end position="110"/>
    </location>
</feature>
<keyword evidence="1" id="KW-0812">Transmembrane</keyword>
<evidence type="ECO:0000313" key="3">
    <source>
        <dbReference type="Proteomes" id="UP000278437"/>
    </source>
</evidence>
<evidence type="ECO:0000313" key="2">
    <source>
        <dbReference type="EMBL" id="AZQ10343.1"/>
    </source>
</evidence>
<protein>
    <submittedName>
        <fullName evidence="2">Uncharacterized protein</fullName>
    </submittedName>
</protein>
<dbReference type="Proteomes" id="UP000278437">
    <property type="component" value="Chromosome"/>
</dbReference>
<evidence type="ECO:0000256" key="1">
    <source>
        <dbReference type="SAM" id="Phobius"/>
    </source>
</evidence>
<feature type="transmembrane region" description="Helical" evidence="1">
    <location>
        <begin position="41"/>
        <end position="61"/>
    </location>
</feature>
<sequence length="119" mass="13378">MIERLNRLAIWLYPARIMLLLLALLSLGVSIYILVGGAGTLAPYLMPAIAVCGWSFCLYGIAEQFKQVPEPVIAGDGFWRRCKKRCLRAICWIWVLCTILCSLLLLYSSYKVIGFAVYA</sequence>
<accession>A0ABM7D1W1</accession>
<dbReference type="RefSeq" id="WP_126166718.1">
    <property type="nucleotide sequence ID" value="NZ_CP020373.1"/>
</dbReference>
<dbReference type="EMBL" id="CP020373">
    <property type="protein sequence ID" value="AZQ10343.1"/>
    <property type="molecule type" value="Genomic_DNA"/>
</dbReference>
<feature type="transmembrane region" description="Helical" evidence="1">
    <location>
        <begin position="12"/>
        <end position="35"/>
    </location>
</feature>
<keyword evidence="3" id="KW-1185">Reference proteome</keyword>
<proteinExistence type="predicted"/>
<gene>
    <name evidence="2" type="ORF">STH12_01213</name>
</gene>